<proteinExistence type="predicted"/>
<dbReference type="NCBIfam" id="TIGR03605">
    <property type="entry name" value="antibiot_sagB"/>
    <property type="match status" value="1"/>
</dbReference>
<sequence length="333" mass="38527">MSEEREKIYYWKNSLTWTIEDGVLNIEARKYKGHPVGVFSQLYYDFLKGKSERELEGYFSQYESRAARIIKLFVQDLMANGFLVSAIASPLELFQSQYQFIGDDYPEHFFLVKDNVDRYVEAKKHRFDSRQRSSSIVLVNTNDLPEVLHRRTSTRRFDVTKKVDMQVFNDLLISLCQKQHGESITYYYPSAGGLYPLNMYVFVKEGRVKGVSGGLYKLNPANHALIPHQLDADINTDAQYFTNKEIAKESAFTIYFTYDGEVNMQKYKGQGYFYGILETGILLGLISYYAEYLGLGSCVIGDMEFGKIESYFELNTNEVYMQSIELGMKLMIP</sequence>
<feature type="domain" description="Nitroreductase" evidence="2">
    <location>
        <begin position="150"/>
        <end position="320"/>
    </location>
</feature>
<evidence type="ECO:0000259" key="2">
    <source>
        <dbReference type="Pfam" id="PF00881"/>
    </source>
</evidence>
<keyword evidence="1" id="KW-0812">Transmembrane</keyword>
<dbReference type="EMBL" id="JABMKX010000006">
    <property type="protein sequence ID" value="NQX46099.1"/>
    <property type="molecule type" value="Genomic_DNA"/>
</dbReference>
<dbReference type="PANTHER" id="PTHR43745">
    <property type="entry name" value="NITROREDUCTASE MJ1384-RELATED"/>
    <property type="match status" value="1"/>
</dbReference>
<dbReference type="CDD" id="cd02142">
    <property type="entry name" value="McbC_SagB-like_oxidoreductase"/>
    <property type="match status" value="1"/>
</dbReference>
<dbReference type="Gene3D" id="3.40.109.10">
    <property type="entry name" value="NADH Oxidase"/>
    <property type="match status" value="1"/>
</dbReference>
<dbReference type="InterPro" id="IPR052544">
    <property type="entry name" value="Bacteriocin_Proc_Enz"/>
</dbReference>
<dbReference type="SUPFAM" id="SSF55469">
    <property type="entry name" value="FMN-dependent nitroreductase-like"/>
    <property type="match status" value="1"/>
</dbReference>
<comment type="caution">
    <text evidence="3">The sequence shown here is derived from an EMBL/GenBank/DDBJ whole genome shotgun (WGS) entry which is preliminary data.</text>
</comment>
<feature type="transmembrane region" description="Helical" evidence="1">
    <location>
        <begin position="271"/>
        <end position="290"/>
    </location>
</feature>
<dbReference type="Pfam" id="PF00881">
    <property type="entry name" value="Nitroreductase"/>
    <property type="match status" value="1"/>
</dbReference>
<keyword evidence="4" id="KW-1185">Reference proteome</keyword>
<evidence type="ECO:0000256" key="1">
    <source>
        <dbReference type="SAM" id="Phobius"/>
    </source>
</evidence>
<evidence type="ECO:0000313" key="3">
    <source>
        <dbReference type="EMBL" id="NQX46099.1"/>
    </source>
</evidence>
<name>A0ABX2DPR2_9BACL</name>
<evidence type="ECO:0000313" key="4">
    <source>
        <dbReference type="Proteomes" id="UP000711047"/>
    </source>
</evidence>
<dbReference type="InterPro" id="IPR000415">
    <property type="entry name" value="Nitroreductase-like"/>
</dbReference>
<gene>
    <name evidence="3" type="ORF">HQN87_12220</name>
</gene>
<reference evidence="3 4" key="1">
    <citation type="submission" date="2020-05" db="EMBL/GenBank/DDBJ databases">
        <title>Paenibacillus glebae, sp. nov., Paenibacillus humi sp. nov., Paenibacillus pedi sp. nov., Paenibacillus terrestris sp. nov. and Paenibacillus terricola sp. nov., isolated from a forest top soil sample.</title>
        <authorList>
            <person name="Qi S."/>
            <person name="Carlier A."/>
            <person name="Cnockaert M."/>
            <person name="Vandamme P."/>
        </authorList>
    </citation>
    <scope>NUCLEOTIDE SEQUENCE [LARGE SCALE GENOMIC DNA]</scope>
    <source>
        <strain evidence="3 4">LMG 29502</strain>
    </source>
</reference>
<protein>
    <submittedName>
        <fullName evidence="3">SagB/ThcOx family dehydrogenase</fullName>
    </submittedName>
</protein>
<keyword evidence="1" id="KW-0472">Membrane</keyword>
<accession>A0ABX2DPR2</accession>
<keyword evidence="1" id="KW-1133">Transmembrane helix</keyword>
<dbReference type="InterPro" id="IPR020051">
    <property type="entry name" value="SagB-type_dehydrogenase"/>
</dbReference>
<organism evidence="3 4">
    <name type="scientific">Paenibacillus tritici</name>
    <dbReference type="NCBI Taxonomy" id="1873425"/>
    <lineage>
        <taxon>Bacteria</taxon>
        <taxon>Bacillati</taxon>
        <taxon>Bacillota</taxon>
        <taxon>Bacilli</taxon>
        <taxon>Bacillales</taxon>
        <taxon>Paenibacillaceae</taxon>
        <taxon>Paenibacillus</taxon>
    </lineage>
</organism>
<dbReference type="InterPro" id="IPR029479">
    <property type="entry name" value="Nitroreductase"/>
</dbReference>
<dbReference type="PANTHER" id="PTHR43745:SF2">
    <property type="entry name" value="NITROREDUCTASE MJ1384-RELATED"/>
    <property type="match status" value="1"/>
</dbReference>
<dbReference type="Proteomes" id="UP000711047">
    <property type="component" value="Unassembled WGS sequence"/>
</dbReference>